<evidence type="ECO:0000256" key="1">
    <source>
        <dbReference type="SAM" id="MobiDB-lite"/>
    </source>
</evidence>
<protein>
    <submittedName>
        <fullName evidence="2">Uncharacterized protein</fullName>
    </submittedName>
</protein>
<reference evidence="2" key="1">
    <citation type="submission" date="2020-11" db="EMBL/GenBank/DDBJ databases">
        <authorList>
            <consortium name="DOE Joint Genome Institute"/>
            <person name="Ahrendt S."/>
            <person name="Riley R."/>
            <person name="Andreopoulos W."/>
            <person name="Labutti K."/>
            <person name="Pangilinan J."/>
            <person name="Ruiz-Duenas F.J."/>
            <person name="Barrasa J.M."/>
            <person name="Sanchez-Garcia M."/>
            <person name="Camarero S."/>
            <person name="Miyauchi S."/>
            <person name="Serrano A."/>
            <person name="Linde D."/>
            <person name="Babiker R."/>
            <person name="Drula E."/>
            <person name="Ayuso-Fernandez I."/>
            <person name="Pacheco R."/>
            <person name="Padilla G."/>
            <person name="Ferreira P."/>
            <person name="Barriuso J."/>
            <person name="Kellner H."/>
            <person name="Castanera R."/>
            <person name="Alfaro M."/>
            <person name="Ramirez L."/>
            <person name="Pisabarro A.G."/>
            <person name="Kuo A."/>
            <person name="Tritt A."/>
            <person name="Lipzen A."/>
            <person name="He G."/>
            <person name="Yan M."/>
            <person name="Ng V."/>
            <person name="Cullen D."/>
            <person name="Martin F."/>
            <person name="Rosso M.-N."/>
            <person name="Henrissat B."/>
            <person name="Hibbett D."/>
            <person name="Martinez A.T."/>
            <person name="Grigoriev I.V."/>
        </authorList>
    </citation>
    <scope>NUCLEOTIDE SEQUENCE</scope>
    <source>
        <strain evidence="2">CIRM-BRFM 674</strain>
    </source>
</reference>
<accession>A0A9P6CTQ6</accession>
<keyword evidence="3" id="KW-1185">Reference proteome</keyword>
<sequence length="283" mass="30133">MHAATSSQCGSVHGPVATATSRVQSALVLEMGQVKGVSMRRALLNELRGTDMSHIAVEREGADTSGGGEKREGDAKVTHRNMVDKCLGKRRVWSGATTLDLDLFSNLNHNIAPLPRHSSPLTWDVGYPQYGDDDGVRGVGMQGRPGSRRPTSLIDTACRPQNHSPPPTPLLALPPCTLNALSYAPQLCPLPCHYDEAAQLSTLASQAAATCHHQLSPIALLPPPAHADSVKGLCVLPRHHRGSTHGLVAESASYDGARQQTKTPDAERQMTMNNDEGAQQDAG</sequence>
<feature type="compositionally biased region" description="Polar residues" evidence="1">
    <location>
        <begin position="270"/>
        <end position="283"/>
    </location>
</feature>
<dbReference type="Proteomes" id="UP000807469">
    <property type="component" value="Unassembled WGS sequence"/>
</dbReference>
<organism evidence="2 3">
    <name type="scientific">Pholiota conissans</name>
    <dbReference type="NCBI Taxonomy" id="109636"/>
    <lineage>
        <taxon>Eukaryota</taxon>
        <taxon>Fungi</taxon>
        <taxon>Dikarya</taxon>
        <taxon>Basidiomycota</taxon>
        <taxon>Agaricomycotina</taxon>
        <taxon>Agaricomycetes</taxon>
        <taxon>Agaricomycetidae</taxon>
        <taxon>Agaricales</taxon>
        <taxon>Agaricineae</taxon>
        <taxon>Strophariaceae</taxon>
        <taxon>Pholiota</taxon>
    </lineage>
</organism>
<evidence type="ECO:0000313" key="3">
    <source>
        <dbReference type="Proteomes" id="UP000807469"/>
    </source>
</evidence>
<gene>
    <name evidence="2" type="ORF">BDN70DRAFT_901009</name>
</gene>
<proteinExistence type="predicted"/>
<dbReference type="EMBL" id="MU155614">
    <property type="protein sequence ID" value="KAF9471848.1"/>
    <property type="molecule type" value="Genomic_DNA"/>
</dbReference>
<evidence type="ECO:0000313" key="2">
    <source>
        <dbReference type="EMBL" id="KAF9471848.1"/>
    </source>
</evidence>
<feature type="region of interest" description="Disordered" evidence="1">
    <location>
        <begin position="245"/>
        <end position="283"/>
    </location>
</feature>
<comment type="caution">
    <text evidence="2">The sequence shown here is derived from an EMBL/GenBank/DDBJ whole genome shotgun (WGS) entry which is preliminary data.</text>
</comment>
<name>A0A9P6CTQ6_9AGAR</name>
<dbReference type="AlphaFoldDB" id="A0A9P6CTQ6"/>